<dbReference type="GO" id="GO:0016020">
    <property type="term" value="C:membrane"/>
    <property type="evidence" value="ECO:0007669"/>
    <property type="project" value="UniProtKB-SubCell"/>
</dbReference>
<keyword evidence="4 5" id="KW-0472">Membrane</keyword>
<dbReference type="AlphaFoldDB" id="A0A0Q0YHF4"/>
<feature type="transmembrane region" description="Helical" evidence="5">
    <location>
        <begin position="6"/>
        <end position="22"/>
    </location>
</feature>
<dbReference type="EMBL" id="LKEV01000004">
    <property type="protein sequence ID" value="KQB86060.1"/>
    <property type="molecule type" value="Genomic_DNA"/>
</dbReference>
<keyword evidence="2 5" id="KW-0812">Transmembrane</keyword>
<comment type="caution">
    <text evidence="6">The sequence shown here is derived from an EMBL/GenBank/DDBJ whole genome shotgun (WGS) entry which is preliminary data.</text>
</comment>
<comment type="subcellular location">
    <subcellularLocation>
        <location evidence="1">Membrane</location>
        <topology evidence="1">Multi-pass membrane protein</topology>
    </subcellularLocation>
</comment>
<dbReference type="Pfam" id="PF13564">
    <property type="entry name" value="DoxX_2"/>
    <property type="match status" value="1"/>
</dbReference>
<evidence type="ECO:0000256" key="1">
    <source>
        <dbReference type="ARBA" id="ARBA00004141"/>
    </source>
</evidence>
<dbReference type="Proteomes" id="UP000050488">
    <property type="component" value="Unassembled WGS sequence"/>
</dbReference>
<evidence type="ECO:0000256" key="4">
    <source>
        <dbReference type="ARBA" id="ARBA00023136"/>
    </source>
</evidence>
<dbReference type="OrthoDB" id="4377071at2"/>
<reference evidence="6 7" key="1">
    <citation type="submission" date="2015-10" db="EMBL/GenBank/DDBJ databases">
        <title>Corynebacteirum lowii and Corynebacterium oculi species nova, derived from human clinical disease and and emended description of Corynebacterium mastiditis.</title>
        <authorList>
            <person name="Bernard K."/>
            <person name="Pacheco A.L."/>
            <person name="Mcdougall C."/>
            <person name="Burtx T."/>
            <person name="Weibe D."/>
            <person name="Tyler S."/>
            <person name="Olson A.B."/>
            <person name="Cnockaert M."/>
            <person name="Eguchi H."/>
            <person name="Kuwahara T."/>
            <person name="Nakayama-Imaohji H."/>
            <person name="Boudewijins M."/>
            <person name="Van Hoecke F."/>
            <person name="Bernier A.-M."/>
            <person name="Vandamme P."/>
        </authorList>
    </citation>
    <scope>NUCLEOTIDE SEQUENCE [LARGE SCALE GENOMIC DNA]</scope>
    <source>
        <strain evidence="6 7">NML 130206</strain>
    </source>
</reference>
<dbReference type="RefSeq" id="WP_055178046.1">
    <property type="nucleotide sequence ID" value="NZ_JAUSQY010000001.1"/>
</dbReference>
<evidence type="ECO:0000313" key="6">
    <source>
        <dbReference type="EMBL" id="KQB86060.1"/>
    </source>
</evidence>
<keyword evidence="7" id="KW-1185">Reference proteome</keyword>
<feature type="transmembrane region" description="Helical" evidence="5">
    <location>
        <begin position="69"/>
        <end position="86"/>
    </location>
</feature>
<evidence type="ECO:0000256" key="3">
    <source>
        <dbReference type="ARBA" id="ARBA00022989"/>
    </source>
</evidence>
<feature type="transmembrane region" description="Helical" evidence="5">
    <location>
        <begin position="43"/>
        <end position="63"/>
    </location>
</feature>
<sequence length="121" mass="12789">MTTAALIGTYILAAVLLGDALLSIKPPAFISRCLSGVNLPRDWWWALIGVKLLATAGLITGALRNDPSITATVSIGVLAYFVFAIISHIRARFMGSEFWLNCLGMTLLSGVVTALNVGAVL</sequence>
<evidence type="ECO:0000256" key="2">
    <source>
        <dbReference type="ARBA" id="ARBA00022692"/>
    </source>
</evidence>
<keyword evidence="3 5" id="KW-1133">Transmembrane helix</keyword>
<gene>
    <name evidence="6" type="ORF">Clow_01412</name>
</gene>
<feature type="transmembrane region" description="Helical" evidence="5">
    <location>
        <begin position="98"/>
        <end position="119"/>
    </location>
</feature>
<protein>
    <recommendedName>
        <fullName evidence="8">DoxX-like family protein</fullName>
    </recommendedName>
</protein>
<organism evidence="6 7">
    <name type="scientific">Corynebacterium lowii</name>
    <dbReference type="NCBI Taxonomy" id="1544413"/>
    <lineage>
        <taxon>Bacteria</taxon>
        <taxon>Bacillati</taxon>
        <taxon>Actinomycetota</taxon>
        <taxon>Actinomycetes</taxon>
        <taxon>Mycobacteriales</taxon>
        <taxon>Corynebacteriaceae</taxon>
        <taxon>Corynebacterium</taxon>
    </lineage>
</organism>
<dbReference type="InterPro" id="IPR032808">
    <property type="entry name" value="DoxX"/>
</dbReference>
<evidence type="ECO:0000313" key="7">
    <source>
        <dbReference type="Proteomes" id="UP000050488"/>
    </source>
</evidence>
<dbReference type="PATRIC" id="fig|1544413.3.peg.1416"/>
<accession>A0A0Q0YHF4</accession>
<dbReference type="STRING" id="1544413.Clow_01412"/>
<evidence type="ECO:0000256" key="5">
    <source>
        <dbReference type="SAM" id="Phobius"/>
    </source>
</evidence>
<proteinExistence type="predicted"/>
<name>A0A0Q0YHF4_9CORY</name>
<evidence type="ECO:0008006" key="8">
    <source>
        <dbReference type="Google" id="ProtNLM"/>
    </source>
</evidence>